<evidence type="ECO:0000313" key="1">
    <source>
        <dbReference type="EMBL" id="VFK47962.1"/>
    </source>
</evidence>
<protein>
    <submittedName>
        <fullName evidence="1">Uncharacterized protein</fullName>
    </submittedName>
</protein>
<dbReference type="AlphaFoldDB" id="A0A450Z2J9"/>
<reference evidence="1" key="1">
    <citation type="submission" date="2019-02" db="EMBL/GenBank/DDBJ databases">
        <authorList>
            <person name="Gruber-Vodicka R. H."/>
            <person name="Seah K. B. B."/>
        </authorList>
    </citation>
    <scope>NUCLEOTIDE SEQUENCE</scope>
    <source>
        <strain evidence="1">BECK_BZ125</strain>
    </source>
</reference>
<dbReference type="EMBL" id="CAADFT010000099">
    <property type="protein sequence ID" value="VFK47962.1"/>
    <property type="molecule type" value="Genomic_DNA"/>
</dbReference>
<gene>
    <name evidence="1" type="ORF">BECKTC1821E_GA0114239_10991</name>
</gene>
<sequence length="159" mass="17857">MATFFREEHRGGGAKVALMGPMTKTFLHAIHDFVGQAGVDIAPFAKGKGKDGVTQERLARFTDSEGILYIGKAQEKFNIDPGHSFPWLMRSSVMCNHFYFYVVDKDFGPLFVKFASYFPYTARICINGHEYAKRKLAFEGIEFEALDNGILSCADPTRL</sequence>
<name>A0A450Z2J9_9GAMM</name>
<organism evidence="1">
    <name type="scientific">Candidatus Kentrum sp. TC</name>
    <dbReference type="NCBI Taxonomy" id="2126339"/>
    <lineage>
        <taxon>Bacteria</taxon>
        <taxon>Pseudomonadati</taxon>
        <taxon>Pseudomonadota</taxon>
        <taxon>Gammaproteobacteria</taxon>
        <taxon>Candidatus Kentrum</taxon>
    </lineage>
</organism>
<accession>A0A450Z2J9</accession>
<proteinExistence type="predicted"/>